<gene>
    <name evidence="1" type="ORF">SAMN04488244_1099</name>
</gene>
<evidence type="ECO:0000313" key="1">
    <source>
        <dbReference type="EMBL" id="SEG21544.1"/>
    </source>
</evidence>
<evidence type="ECO:0000313" key="2">
    <source>
        <dbReference type="Proteomes" id="UP000236721"/>
    </source>
</evidence>
<dbReference type="Proteomes" id="UP000236721">
    <property type="component" value="Unassembled WGS sequence"/>
</dbReference>
<reference evidence="2" key="1">
    <citation type="submission" date="2016-10" db="EMBL/GenBank/DDBJ databases">
        <authorList>
            <person name="Varghese N."/>
            <person name="Submissions S."/>
        </authorList>
    </citation>
    <scope>NUCLEOTIDE SEQUENCE [LARGE SCALE GENOMIC DNA]</scope>
    <source>
        <strain evidence="2">CGMCC 1.7062</strain>
    </source>
</reference>
<proteinExistence type="predicted"/>
<accession>A0A1H5YC44</accession>
<dbReference type="AlphaFoldDB" id="A0A1H5YC44"/>
<sequence length="273" mass="30275">MVIPNRLPVIPIKQLSTYMISISALVQLVVYDDSINNKKKLESILSVCRLSIITAIGVLATGCSTIDYHVDAKTDFFSKPPVGDVVEAYVGDYMIDQGKATTMEYLTINHFIDGVAYDIPKGLYARIGSYKGTPYFAATNSSGQAIGYVAGLIDRPIALHANDKGEICVTSQSYQQASCYPASYKIDYRTVTNSQSFQQTLIYNGSVGNKINISYREFSDGTARNAFTNNVEYDMDKSNLISYKGAQLKVLNYDNTSIKFKVLKHFRSDFSLQ</sequence>
<dbReference type="EMBL" id="FNVG01000009">
    <property type="protein sequence ID" value="SEG21544.1"/>
    <property type="molecule type" value="Genomic_DNA"/>
</dbReference>
<organism evidence="1 2">
    <name type="scientific">Vibrio hangzhouensis</name>
    <dbReference type="NCBI Taxonomy" id="462991"/>
    <lineage>
        <taxon>Bacteria</taxon>
        <taxon>Pseudomonadati</taxon>
        <taxon>Pseudomonadota</taxon>
        <taxon>Gammaproteobacteria</taxon>
        <taxon>Vibrionales</taxon>
        <taxon>Vibrionaceae</taxon>
        <taxon>Vibrio</taxon>
    </lineage>
</organism>
<keyword evidence="2" id="KW-1185">Reference proteome</keyword>
<protein>
    <submittedName>
        <fullName evidence="1">Uncharacterized protein</fullName>
    </submittedName>
</protein>
<name>A0A1H5YC44_9VIBR</name>